<keyword evidence="1" id="KW-1133">Transmembrane helix</keyword>
<accession>A0A2T7A6U9</accession>
<keyword evidence="1" id="KW-0472">Membrane</keyword>
<gene>
    <name evidence="2" type="ORF">B9Z19DRAFT_46981</name>
</gene>
<organism evidence="2 3">
    <name type="scientific">Tuber borchii</name>
    <name type="common">White truffle</name>
    <dbReference type="NCBI Taxonomy" id="42251"/>
    <lineage>
        <taxon>Eukaryota</taxon>
        <taxon>Fungi</taxon>
        <taxon>Dikarya</taxon>
        <taxon>Ascomycota</taxon>
        <taxon>Pezizomycotina</taxon>
        <taxon>Pezizomycetes</taxon>
        <taxon>Pezizales</taxon>
        <taxon>Tuberaceae</taxon>
        <taxon>Tuber</taxon>
    </lineage>
</organism>
<protein>
    <submittedName>
        <fullName evidence="2">Uncharacterized protein</fullName>
    </submittedName>
</protein>
<dbReference type="AlphaFoldDB" id="A0A2T7A6U9"/>
<keyword evidence="1" id="KW-0812">Transmembrane</keyword>
<evidence type="ECO:0000256" key="1">
    <source>
        <dbReference type="SAM" id="Phobius"/>
    </source>
</evidence>
<dbReference type="Proteomes" id="UP000244722">
    <property type="component" value="Unassembled WGS sequence"/>
</dbReference>
<reference evidence="2 3" key="1">
    <citation type="submission" date="2017-04" db="EMBL/GenBank/DDBJ databases">
        <title>Draft genome sequence of Tuber borchii Vittad., a whitish edible truffle.</title>
        <authorList>
            <consortium name="DOE Joint Genome Institute"/>
            <person name="Murat C."/>
            <person name="Kuo A."/>
            <person name="Barry K.W."/>
            <person name="Clum A."/>
            <person name="Dockter R.B."/>
            <person name="Fauchery L."/>
            <person name="Iotti M."/>
            <person name="Kohler A."/>
            <person name="Labutti K."/>
            <person name="Lindquist E.A."/>
            <person name="Lipzen A."/>
            <person name="Ohm R.A."/>
            <person name="Wang M."/>
            <person name="Grigoriev I.V."/>
            <person name="Zambonelli A."/>
            <person name="Martin F.M."/>
        </authorList>
    </citation>
    <scope>NUCLEOTIDE SEQUENCE [LARGE SCALE GENOMIC DNA]</scope>
    <source>
        <strain evidence="2 3">Tbo3840</strain>
    </source>
</reference>
<dbReference type="EMBL" id="NESQ01000011">
    <property type="protein sequence ID" value="PUU83463.1"/>
    <property type="molecule type" value="Genomic_DNA"/>
</dbReference>
<comment type="caution">
    <text evidence="2">The sequence shown here is derived from an EMBL/GenBank/DDBJ whole genome shotgun (WGS) entry which is preliminary data.</text>
</comment>
<keyword evidence="3" id="KW-1185">Reference proteome</keyword>
<feature type="transmembrane region" description="Helical" evidence="1">
    <location>
        <begin position="72"/>
        <end position="89"/>
    </location>
</feature>
<proteinExistence type="predicted"/>
<evidence type="ECO:0000313" key="2">
    <source>
        <dbReference type="EMBL" id="PUU83463.1"/>
    </source>
</evidence>
<sequence length="127" mass="15141">MARREAYVAYLALSLSFLFYLESLDFRKRNSVDPSLLHKLHTLPYKLHVSPFWRQRDRAIAACNLKHPGGQFGRWLVLARFMSSLFWIARRWKERWDRGGDEDGDQLPAFLCQIQSVDEWRSYSYGR</sequence>
<name>A0A2T7A6U9_TUBBO</name>
<evidence type="ECO:0000313" key="3">
    <source>
        <dbReference type="Proteomes" id="UP000244722"/>
    </source>
</evidence>